<keyword evidence="2" id="KW-1003">Cell membrane</keyword>
<feature type="transmembrane region" description="Helical" evidence="3">
    <location>
        <begin position="6"/>
        <end position="31"/>
    </location>
</feature>
<sequence length="201" mass="22193">MDNNNTTVLLLSVASLLLAGIATAIFIYIVVPWHKRRRARAIARKIAAKAAATPPTPEPVVEPEAAAKPAQTFKQHSLFILFDQPGESTDQRLAEWLKSHDAQYDSLKHVFLISGQQPANPITVTNAFLPGELPDLYRDEQGTEAVRGISLIVKPPLHKRRNQQMHVYVELAKEVGSLLNADVLDIHHQPVTEATYATIIG</sequence>
<dbReference type="InterPro" id="IPR036765">
    <property type="entry name" value="ZipA_FtsZ-bd_C_sf"/>
</dbReference>
<reference evidence="5 6" key="1">
    <citation type="submission" date="2017-02" db="EMBL/GenBank/DDBJ databases">
        <authorList>
            <person name="Dridi B."/>
        </authorList>
    </citation>
    <scope>NUCLEOTIDE SEQUENCE [LARGE SCALE GENOMIC DNA]</scope>
    <source>
        <strain evidence="5 6">JB380</strain>
    </source>
</reference>
<comment type="function">
    <text evidence="1">Essential cell division protein that stabilizes the FtsZ protofilaments by cross-linking them and that serves as a cytoplasmic membrane anchor for the Z ring. Also required for the recruitment to the septal ring of downstream cell division proteins.</text>
</comment>
<dbReference type="AlphaFoldDB" id="A0A1R4I4F5"/>
<keyword evidence="3" id="KW-1133">Transmembrane helix</keyword>
<feature type="domain" description="ZipA C-terminal FtsZ-binding" evidence="4">
    <location>
        <begin position="124"/>
        <end position="198"/>
    </location>
</feature>
<evidence type="ECO:0000313" key="6">
    <source>
        <dbReference type="Proteomes" id="UP000196331"/>
    </source>
</evidence>
<dbReference type="Gene3D" id="3.30.1400.10">
    <property type="entry name" value="ZipA, C-terminal FtsZ-binding domain"/>
    <property type="match status" value="1"/>
</dbReference>
<evidence type="ECO:0000313" key="5">
    <source>
        <dbReference type="EMBL" id="SJN14658.1"/>
    </source>
</evidence>
<evidence type="ECO:0000256" key="1">
    <source>
        <dbReference type="RuleBase" id="RU003612"/>
    </source>
</evidence>
<comment type="caution">
    <text evidence="5">The sequence shown here is derived from an EMBL/GenBank/DDBJ whole genome shotgun (WGS) entry which is preliminary data.</text>
</comment>
<organism evidence="5 6">
    <name type="scientific">Halomonas citrativorans</name>
    <dbReference type="NCBI Taxonomy" id="2742612"/>
    <lineage>
        <taxon>Bacteria</taxon>
        <taxon>Pseudomonadati</taxon>
        <taxon>Pseudomonadota</taxon>
        <taxon>Gammaproteobacteria</taxon>
        <taxon>Oceanospirillales</taxon>
        <taxon>Halomonadaceae</taxon>
        <taxon>Halomonas</taxon>
    </lineage>
</organism>
<dbReference type="RefSeq" id="WP_087110922.1">
    <property type="nucleotide sequence ID" value="NZ_FUKM01000057.1"/>
</dbReference>
<dbReference type="Proteomes" id="UP000196331">
    <property type="component" value="Unassembled WGS sequence"/>
</dbReference>
<dbReference type="GO" id="GO:0090529">
    <property type="term" value="P:cell septum assembly"/>
    <property type="evidence" value="ECO:0007669"/>
    <property type="project" value="InterPro"/>
</dbReference>
<name>A0A1R4I4F5_9GAMM</name>
<keyword evidence="2 3" id="KW-0472">Membrane</keyword>
<evidence type="ECO:0000256" key="2">
    <source>
        <dbReference type="RuleBase" id="RU003613"/>
    </source>
</evidence>
<keyword evidence="2 3" id="KW-0812">Transmembrane</keyword>
<keyword evidence="1" id="KW-0131">Cell cycle</keyword>
<accession>A0A1R4I4F5</accession>
<dbReference type="OrthoDB" id="6160095at2"/>
<gene>
    <name evidence="5" type="ORF">CZ787_16245</name>
</gene>
<dbReference type="EMBL" id="FUKM01000057">
    <property type="protein sequence ID" value="SJN14658.1"/>
    <property type="molecule type" value="Genomic_DNA"/>
</dbReference>
<comment type="subcellular location">
    <subcellularLocation>
        <location evidence="2">Cell inner membrane</location>
        <topology evidence="2">Single-pass type I membrane protein</topology>
    </subcellularLocation>
</comment>
<evidence type="ECO:0000256" key="3">
    <source>
        <dbReference type="SAM" id="Phobius"/>
    </source>
</evidence>
<keyword evidence="2" id="KW-0997">Cell inner membrane</keyword>
<dbReference type="GO" id="GO:0005886">
    <property type="term" value="C:plasma membrane"/>
    <property type="evidence" value="ECO:0007669"/>
    <property type="project" value="UniProtKB-SubCell"/>
</dbReference>
<dbReference type="Pfam" id="PF04354">
    <property type="entry name" value="ZipA_C"/>
    <property type="match status" value="1"/>
</dbReference>
<evidence type="ECO:0000259" key="4">
    <source>
        <dbReference type="Pfam" id="PF04354"/>
    </source>
</evidence>
<dbReference type="SUPFAM" id="SSF64383">
    <property type="entry name" value="Cell-division protein ZipA, C-terminal domain"/>
    <property type="match status" value="1"/>
</dbReference>
<proteinExistence type="inferred from homology"/>
<dbReference type="InterPro" id="IPR007449">
    <property type="entry name" value="ZipA_FtsZ-bd_C"/>
</dbReference>
<keyword evidence="1" id="KW-0132">Cell division</keyword>
<comment type="similarity">
    <text evidence="1">Belongs to the ZipA family.</text>
</comment>
<protein>
    <recommendedName>
        <fullName evidence="1">Cell division protein ZipA</fullName>
    </recommendedName>
</protein>